<dbReference type="Proteomes" id="UP001165122">
    <property type="component" value="Unassembled WGS sequence"/>
</dbReference>
<dbReference type="PANTHER" id="PTHR20883">
    <property type="entry name" value="PHYTANOYL-COA DIOXYGENASE DOMAIN CONTAINING 1"/>
    <property type="match status" value="1"/>
</dbReference>
<evidence type="ECO:0008006" key="4">
    <source>
        <dbReference type="Google" id="ProtNLM"/>
    </source>
</evidence>
<reference evidence="3" key="1">
    <citation type="journal article" date="2023" name="Commun. Biol.">
        <title>Genome analysis of Parmales, the sister group of diatoms, reveals the evolutionary specialization of diatoms from phago-mixotrophs to photoautotrophs.</title>
        <authorList>
            <person name="Ban H."/>
            <person name="Sato S."/>
            <person name="Yoshikawa S."/>
            <person name="Yamada K."/>
            <person name="Nakamura Y."/>
            <person name="Ichinomiya M."/>
            <person name="Sato N."/>
            <person name="Blanc-Mathieu R."/>
            <person name="Endo H."/>
            <person name="Kuwata A."/>
            <person name="Ogata H."/>
        </authorList>
    </citation>
    <scope>NUCLEOTIDE SEQUENCE [LARGE SCALE GENOMIC DNA]</scope>
    <source>
        <strain evidence="3">NIES 3700</strain>
    </source>
</reference>
<dbReference type="InterPro" id="IPR008775">
    <property type="entry name" value="Phytyl_CoA_dOase-like"/>
</dbReference>
<dbReference type="Gene3D" id="2.60.120.620">
    <property type="entry name" value="q2cbj1_9rhob like domain"/>
    <property type="match status" value="1"/>
</dbReference>
<evidence type="ECO:0000256" key="1">
    <source>
        <dbReference type="ARBA" id="ARBA00001962"/>
    </source>
</evidence>
<dbReference type="OrthoDB" id="445007at2759"/>
<comment type="cofactor">
    <cofactor evidence="1">
        <name>Fe cation</name>
        <dbReference type="ChEBI" id="CHEBI:24875"/>
    </cofactor>
</comment>
<dbReference type="SUPFAM" id="SSF51197">
    <property type="entry name" value="Clavaminate synthase-like"/>
    <property type="match status" value="1"/>
</dbReference>
<keyword evidence="3" id="KW-1185">Reference proteome</keyword>
<dbReference type="Pfam" id="PF05721">
    <property type="entry name" value="PhyH"/>
    <property type="match status" value="1"/>
</dbReference>
<name>A0A9W7E3W4_9STRA</name>
<organism evidence="2 3">
    <name type="scientific">Triparma laevis f. longispina</name>
    <dbReference type="NCBI Taxonomy" id="1714387"/>
    <lineage>
        <taxon>Eukaryota</taxon>
        <taxon>Sar</taxon>
        <taxon>Stramenopiles</taxon>
        <taxon>Ochrophyta</taxon>
        <taxon>Bolidophyceae</taxon>
        <taxon>Parmales</taxon>
        <taxon>Triparmaceae</taxon>
        <taxon>Triparma</taxon>
    </lineage>
</organism>
<gene>
    <name evidence="2" type="ORF">TrLO_g14602</name>
</gene>
<dbReference type="EMBL" id="BRXW01000541">
    <property type="protein sequence ID" value="GMH64295.1"/>
    <property type="molecule type" value="Genomic_DNA"/>
</dbReference>
<dbReference type="AlphaFoldDB" id="A0A9W7E3W4"/>
<evidence type="ECO:0000313" key="3">
    <source>
        <dbReference type="Proteomes" id="UP001165122"/>
    </source>
</evidence>
<sequence length="300" mass="33464">MLRRTLQSFKGVAASGFTVTPTPLINHSEIGLLKKSLPTLYGGDFASKQYPDEWHYRPGFSKEDVTREVCNAWKSSPTIASLVLSPHIAEYVAKFMGWRSIRVGQDDVIQKPRSEVSNVGWHRDYSYINSNFVGGDGCTVWISLDRATEENGGVKYAVGSQEWPMEPLRDGVDSAFMSGASDPLAYLRRYAPEDIEIACPEVDPGHAIIHQSKVFHGSSNNGSADNMREAIVVHFVEGDCQWKETESSLPWGDAGYIYGRYRRAGEVELAEDHFPITWSENEAEITGWVKDYIGNGMGMK</sequence>
<accession>A0A9W7E3W4</accession>
<evidence type="ECO:0000313" key="2">
    <source>
        <dbReference type="EMBL" id="GMH64295.1"/>
    </source>
</evidence>
<dbReference type="PANTHER" id="PTHR20883:SF46">
    <property type="entry name" value="PHYTANOYL-COA HYDROXYLASE"/>
    <property type="match status" value="1"/>
</dbReference>
<comment type="caution">
    <text evidence="2">The sequence shown here is derived from an EMBL/GenBank/DDBJ whole genome shotgun (WGS) entry which is preliminary data.</text>
</comment>
<protein>
    <recommendedName>
        <fullName evidence="4">Phytanoyl-CoA dioxygenase</fullName>
    </recommendedName>
</protein>
<proteinExistence type="predicted"/>